<dbReference type="EMBL" id="GGMR01001311">
    <property type="protein sequence ID" value="MBY13930.1"/>
    <property type="molecule type" value="Transcribed_RNA"/>
</dbReference>
<evidence type="ECO:0000256" key="1">
    <source>
        <dbReference type="SAM" id="MobiDB-lite"/>
    </source>
</evidence>
<feature type="region of interest" description="Disordered" evidence="1">
    <location>
        <begin position="80"/>
        <end position="99"/>
    </location>
</feature>
<reference evidence="2" key="1">
    <citation type="submission" date="2018-04" db="EMBL/GenBank/DDBJ databases">
        <title>Transcriptome of Schizaphis graminum biotype I.</title>
        <authorList>
            <person name="Scully E.D."/>
            <person name="Geib S.M."/>
            <person name="Palmer N.A."/>
            <person name="Koch K."/>
            <person name="Bradshaw J."/>
            <person name="Heng-Moss T."/>
            <person name="Sarath G."/>
        </authorList>
    </citation>
    <scope>NUCLEOTIDE SEQUENCE</scope>
</reference>
<evidence type="ECO:0000313" key="2">
    <source>
        <dbReference type="EMBL" id="MBY13930.1"/>
    </source>
</evidence>
<dbReference type="AlphaFoldDB" id="A0A2S2N9U6"/>
<accession>A0A2S2N9U6</accession>
<proteinExistence type="predicted"/>
<protein>
    <submittedName>
        <fullName evidence="2">Uncharacterized protein</fullName>
    </submittedName>
</protein>
<gene>
    <name evidence="2" type="ORF">g.147550</name>
</gene>
<sequence length="99" mass="11171">MALSTSAFFIEFDLVNSECGVINEKDLVIHMIMVLDEIQKMISQRMRNCERADNNNSYVSENIVVNILKIGTDEEIIPDLDTEDDVQLPPPDVIESDAV</sequence>
<name>A0A2S2N9U6_SCHGA</name>
<organism evidence="2">
    <name type="scientific">Schizaphis graminum</name>
    <name type="common">Green bug aphid</name>
    <dbReference type="NCBI Taxonomy" id="13262"/>
    <lineage>
        <taxon>Eukaryota</taxon>
        <taxon>Metazoa</taxon>
        <taxon>Ecdysozoa</taxon>
        <taxon>Arthropoda</taxon>
        <taxon>Hexapoda</taxon>
        <taxon>Insecta</taxon>
        <taxon>Pterygota</taxon>
        <taxon>Neoptera</taxon>
        <taxon>Paraneoptera</taxon>
        <taxon>Hemiptera</taxon>
        <taxon>Sternorrhyncha</taxon>
        <taxon>Aphidomorpha</taxon>
        <taxon>Aphidoidea</taxon>
        <taxon>Aphididae</taxon>
        <taxon>Aphidini</taxon>
        <taxon>Schizaphis</taxon>
    </lineage>
</organism>